<dbReference type="InterPro" id="IPR044527">
    <property type="entry name" value="NrtA/CpmA_ABC-bd_dom"/>
</dbReference>
<evidence type="ECO:0000256" key="3">
    <source>
        <dbReference type="ARBA" id="ARBA00010742"/>
    </source>
</evidence>
<accession>A0A2B8B944</accession>
<dbReference type="GO" id="GO:0012505">
    <property type="term" value="C:endomembrane system"/>
    <property type="evidence" value="ECO:0007669"/>
    <property type="project" value="UniProtKB-SubCell"/>
</dbReference>
<dbReference type="SMART" id="SM00062">
    <property type="entry name" value="PBPb"/>
    <property type="match status" value="1"/>
</dbReference>
<dbReference type="RefSeq" id="WP_098735814.1">
    <property type="nucleotide sequence ID" value="NZ_PDKW01000039.1"/>
</dbReference>
<evidence type="ECO:0000259" key="10">
    <source>
        <dbReference type="SMART" id="SM00062"/>
    </source>
</evidence>
<dbReference type="Proteomes" id="UP000225379">
    <property type="component" value="Unassembled WGS sequence"/>
</dbReference>
<keyword evidence="6" id="KW-0997">Cell inner membrane</keyword>
<keyword evidence="4" id="KW-0813">Transport</keyword>
<keyword evidence="7 9" id="KW-0732">Signal</keyword>
<comment type="caution">
    <text evidence="11">The sequence shown here is derived from an EMBL/GenBank/DDBJ whole genome shotgun (WGS) entry which is preliminary data.</text>
</comment>
<keyword evidence="8" id="KW-0472">Membrane</keyword>
<evidence type="ECO:0000256" key="5">
    <source>
        <dbReference type="ARBA" id="ARBA00022475"/>
    </source>
</evidence>
<dbReference type="InterPro" id="IPR001638">
    <property type="entry name" value="Solute-binding_3/MltF_N"/>
</dbReference>
<evidence type="ECO:0000256" key="8">
    <source>
        <dbReference type="ARBA" id="ARBA00023136"/>
    </source>
</evidence>
<evidence type="ECO:0000313" key="12">
    <source>
        <dbReference type="Proteomes" id="UP000225379"/>
    </source>
</evidence>
<reference evidence="12" key="1">
    <citation type="submission" date="2017-10" db="EMBL/GenBank/DDBJ databases">
        <authorList>
            <person name="Kravchenko I.K."/>
            <person name="Grouzdev D.S."/>
        </authorList>
    </citation>
    <scope>NUCLEOTIDE SEQUENCE [LARGE SCALE GENOMIC DNA]</scope>
    <source>
        <strain evidence="12">B2</strain>
    </source>
</reference>
<feature type="chain" id="PRO_5013333086" evidence="9">
    <location>
        <begin position="29"/>
        <end position="339"/>
    </location>
</feature>
<dbReference type="EMBL" id="PDKW01000039">
    <property type="protein sequence ID" value="PGH57824.1"/>
    <property type="molecule type" value="Genomic_DNA"/>
</dbReference>
<sequence length="339" mass="35755">MNRMFAAALSAALYGSIVLLAGIAPAGAATTGDSRPLRVGWVFAMANAPALVADRKGFYAEEGLTVDAKPFGDGPVIQQALAAGELDVAYIGAPPVYQWAARGLDSRILAKVNYGQAAVIANNPAIATLSDLRGRKVAGVARGSGMDVLLRGVVLKEAAGLDPDRDLSVVSMPVGNMNAALDSGTVDAAFTWEPFISQQVLRGSAHVLFDVNQALPGYPWYVVMAPKKTLADRPDDVVKLLRAHAKAIAWLSDHPAEGDALIAEAFKLEPVKRADGTEIAPAAVAAEARKRLGWSDRLEDSDLAFIQRLMDTSLALGFIPAPMKAADIVDGSYLRRAGR</sequence>
<comment type="similarity">
    <text evidence="3">Belongs to the bacterial solute-binding protein SsuA/TauA family.</text>
</comment>
<evidence type="ECO:0000256" key="6">
    <source>
        <dbReference type="ARBA" id="ARBA00022519"/>
    </source>
</evidence>
<keyword evidence="12" id="KW-1185">Reference proteome</keyword>
<dbReference type="Gene3D" id="3.40.190.10">
    <property type="entry name" value="Periplasmic binding protein-like II"/>
    <property type="match status" value="2"/>
</dbReference>
<dbReference type="SUPFAM" id="SSF53850">
    <property type="entry name" value="Periplasmic binding protein-like II"/>
    <property type="match status" value="1"/>
</dbReference>
<dbReference type="PANTHER" id="PTHR30024:SF47">
    <property type="entry name" value="TAURINE-BINDING PERIPLASMIC PROTEIN"/>
    <property type="match status" value="1"/>
</dbReference>
<dbReference type="GO" id="GO:0042597">
    <property type="term" value="C:periplasmic space"/>
    <property type="evidence" value="ECO:0007669"/>
    <property type="project" value="UniProtKB-SubCell"/>
</dbReference>
<gene>
    <name evidence="11" type="ORF">CRT60_07540</name>
</gene>
<dbReference type="PANTHER" id="PTHR30024">
    <property type="entry name" value="ALIPHATIC SULFONATES-BINDING PROTEIN-RELATED"/>
    <property type="match status" value="1"/>
</dbReference>
<organism evidence="11 12">
    <name type="scientific">Azospirillum palustre</name>
    <dbReference type="NCBI Taxonomy" id="2044885"/>
    <lineage>
        <taxon>Bacteria</taxon>
        <taxon>Pseudomonadati</taxon>
        <taxon>Pseudomonadota</taxon>
        <taxon>Alphaproteobacteria</taxon>
        <taxon>Rhodospirillales</taxon>
        <taxon>Azospirillaceae</taxon>
        <taxon>Azospirillum</taxon>
    </lineage>
</organism>
<feature type="domain" description="Solute-binding protein family 3/N-terminal" evidence="10">
    <location>
        <begin position="36"/>
        <end position="254"/>
    </location>
</feature>
<comment type="subcellular location">
    <subcellularLocation>
        <location evidence="1">Endomembrane system</location>
    </subcellularLocation>
    <subcellularLocation>
        <location evidence="2">Periplasm</location>
    </subcellularLocation>
</comment>
<name>A0A2B8B944_9PROT</name>
<dbReference type="OrthoDB" id="7374754at2"/>
<dbReference type="CDD" id="cd13553">
    <property type="entry name" value="PBP2_NrtA_CpmA_like"/>
    <property type="match status" value="1"/>
</dbReference>
<keyword evidence="5" id="KW-1003">Cell membrane</keyword>
<feature type="signal peptide" evidence="9">
    <location>
        <begin position="1"/>
        <end position="28"/>
    </location>
</feature>
<evidence type="ECO:0000256" key="9">
    <source>
        <dbReference type="SAM" id="SignalP"/>
    </source>
</evidence>
<protein>
    <submittedName>
        <fullName evidence="11">Aliphatic sulfonate ABC transporter substrate-binding protein</fullName>
    </submittedName>
</protein>
<dbReference type="AlphaFoldDB" id="A0A2B8B944"/>
<evidence type="ECO:0000313" key="11">
    <source>
        <dbReference type="EMBL" id="PGH57824.1"/>
    </source>
</evidence>
<evidence type="ECO:0000256" key="2">
    <source>
        <dbReference type="ARBA" id="ARBA00004418"/>
    </source>
</evidence>
<dbReference type="Pfam" id="PF13379">
    <property type="entry name" value="NMT1_2"/>
    <property type="match status" value="1"/>
</dbReference>
<evidence type="ECO:0000256" key="4">
    <source>
        <dbReference type="ARBA" id="ARBA00022448"/>
    </source>
</evidence>
<proteinExistence type="inferred from homology"/>
<evidence type="ECO:0000256" key="7">
    <source>
        <dbReference type="ARBA" id="ARBA00022729"/>
    </source>
</evidence>
<evidence type="ECO:0000256" key="1">
    <source>
        <dbReference type="ARBA" id="ARBA00004308"/>
    </source>
</evidence>